<dbReference type="AlphaFoldDB" id="A0ABD1U3C0"/>
<gene>
    <name evidence="2" type="ORF">Adt_15716</name>
</gene>
<keyword evidence="2" id="KW-0418">Kinase</keyword>
<keyword evidence="3" id="KW-1185">Reference proteome</keyword>
<comment type="caution">
    <text evidence="2">The sequence shown here is derived from an EMBL/GenBank/DDBJ whole genome shotgun (WGS) entry which is preliminary data.</text>
</comment>
<proteinExistence type="predicted"/>
<protein>
    <submittedName>
        <fullName evidence="2">Rho-associated protein kinase 1</fullName>
    </submittedName>
</protein>
<organism evidence="2 3">
    <name type="scientific">Abeliophyllum distichum</name>
    <dbReference type="NCBI Taxonomy" id="126358"/>
    <lineage>
        <taxon>Eukaryota</taxon>
        <taxon>Viridiplantae</taxon>
        <taxon>Streptophyta</taxon>
        <taxon>Embryophyta</taxon>
        <taxon>Tracheophyta</taxon>
        <taxon>Spermatophyta</taxon>
        <taxon>Magnoliopsida</taxon>
        <taxon>eudicotyledons</taxon>
        <taxon>Gunneridae</taxon>
        <taxon>Pentapetalae</taxon>
        <taxon>asterids</taxon>
        <taxon>lamiids</taxon>
        <taxon>Lamiales</taxon>
        <taxon>Oleaceae</taxon>
        <taxon>Forsythieae</taxon>
        <taxon>Abeliophyllum</taxon>
    </lineage>
</organism>
<sequence>MHMLIYECSSTARTEAFSSVLESQEECATIEENKTKGMTDGLEYNGEKCDEKAFGKEPADNSGAPTHDEFQEGRTLNSLMEDNIVESCASESVCSPSKLPPQLASNAPSASHAWTKV</sequence>
<name>A0ABD1U3C0_9LAMI</name>
<dbReference type="GO" id="GO:0016301">
    <property type="term" value="F:kinase activity"/>
    <property type="evidence" value="ECO:0007669"/>
    <property type="project" value="UniProtKB-KW"/>
</dbReference>
<feature type="region of interest" description="Disordered" evidence="1">
    <location>
        <begin position="95"/>
        <end position="117"/>
    </location>
</feature>
<reference evidence="3" key="1">
    <citation type="submission" date="2024-07" db="EMBL/GenBank/DDBJ databases">
        <title>Two chromosome-level genome assemblies of Korean endemic species Abeliophyllum distichum and Forsythia ovata (Oleaceae).</title>
        <authorList>
            <person name="Jang H."/>
        </authorList>
    </citation>
    <scope>NUCLEOTIDE SEQUENCE [LARGE SCALE GENOMIC DNA]</scope>
</reference>
<keyword evidence="2" id="KW-0808">Transferase</keyword>
<evidence type="ECO:0000313" key="2">
    <source>
        <dbReference type="EMBL" id="KAL2519469.1"/>
    </source>
</evidence>
<dbReference type="EMBL" id="JBFOLK010000004">
    <property type="protein sequence ID" value="KAL2519469.1"/>
    <property type="molecule type" value="Genomic_DNA"/>
</dbReference>
<evidence type="ECO:0000313" key="3">
    <source>
        <dbReference type="Proteomes" id="UP001604336"/>
    </source>
</evidence>
<dbReference type="Proteomes" id="UP001604336">
    <property type="component" value="Unassembled WGS sequence"/>
</dbReference>
<accession>A0ABD1U3C0</accession>
<evidence type="ECO:0000256" key="1">
    <source>
        <dbReference type="SAM" id="MobiDB-lite"/>
    </source>
</evidence>